<proteinExistence type="predicted"/>
<reference evidence="3" key="1">
    <citation type="journal article" date="2019" name="Int. J. Syst. Evol. Microbiol.">
        <title>The Global Catalogue of Microorganisms (GCM) 10K type strain sequencing project: providing services to taxonomists for standard genome sequencing and annotation.</title>
        <authorList>
            <consortium name="The Broad Institute Genomics Platform"/>
            <consortium name="The Broad Institute Genome Sequencing Center for Infectious Disease"/>
            <person name="Wu L."/>
            <person name="Ma J."/>
        </authorList>
    </citation>
    <scope>NUCLEOTIDE SEQUENCE [LARGE SCALE GENOMIC DNA]</scope>
    <source>
        <strain evidence="3">CGMCC 1.19062</strain>
    </source>
</reference>
<accession>A0ABW5DS66</accession>
<gene>
    <name evidence="2" type="ORF">ACFSM5_07790</name>
</gene>
<feature type="region of interest" description="Disordered" evidence="1">
    <location>
        <begin position="49"/>
        <end position="77"/>
    </location>
</feature>
<evidence type="ECO:0000256" key="1">
    <source>
        <dbReference type="SAM" id="MobiDB-lite"/>
    </source>
</evidence>
<name>A0ABW5DS66_9PROT</name>
<evidence type="ECO:0000313" key="3">
    <source>
        <dbReference type="Proteomes" id="UP001597295"/>
    </source>
</evidence>
<dbReference type="Proteomes" id="UP001597295">
    <property type="component" value="Unassembled WGS sequence"/>
</dbReference>
<protein>
    <submittedName>
        <fullName evidence="2">Uncharacterized protein</fullName>
    </submittedName>
</protein>
<keyword evidence="3" id="KW-1185">Reference proteome</keyword>
<comment type="caution">
    <text evidence="2">The sequence shown here is derived from an EMBL/GenBank/DDBJ whole genome shotgun (WGS) entry which is preliminary data.</text>
</comment>
<evidence type="ECO:0000313" key="2">
    <source>
        <dbReference type="EMBL" id="MFD2262786.1"/>
    </source>
</evidence>
<organism evidence="2 3">
    <name type="scientific">Lacibacterium aquatile</name>
    <dbReference type="NCBI Taxonomy" id="1168082"/>
    <lineage>
        <taxon>Bacteria</taxon>
        <taxon>Pseudomonadati</taxon>
        <taxon>Pseudomonadota</taxon>
        <taxon>Alphaproteobacteria</taxon>
        <taxon>Rhodospirillales</taxon>
        <taxon>Rhodospirillaceae</taxon>
    </lineage>
</organism>
<dbReference type="RefSeq" id="WP_379875753.1">
    <property type="nucleotide sequence ID" value="NZ_JBHUIP010000005.1"/>
</dbReference>
<dbReference type="EMBL" id="JBHUIP010000005">
    <property type="protein sequence ID" value="MFD2262786.1"/>
    <property type="molecule type" value="Genomic_DNA"/>
</dbReference>
<sequence length="116" mass="12773">MATSGHGWSANFRLVVARLSRPHPASSPLPEGGCIPATVERAHRKLFPCPPSLKSQQHHNAIDERTSEKSSAANRNQTKRYLEANWFSFEKTIAESNAEAMEIARLGVAQKTPDGH</sequence>